<reference evidence="2 3" key="1">
    <citation type="submission" date="2017-10" db="EMBL/GenBank/DDBJ databases">
        <title>Genome announcement of Methylocella silvestris TVC from permafrost.</title>
        <authorList>
            <person name="Wang J."/>
            <person name="Geng K."/>
            <person name="Ul-Haque F."/>
            <person name="Crombie A.T."/>
            <person name="Street L.E."/>
            <person name="Wookey P.A."/>
            <person name="Murrell J.C."/>
            <person name="Pratscher J."/>
        </authorList>
    </citation>
    <scope>NUCLEOTIDE SEQUENCE [LARGE SCALE GENOMIC DNA]</scope>
    <source>
        <strain evidence="2 3">TVC</strain>
    </source>
</reference>
<proteinExistence type="predicted"/>
<dbReference type="Proteomes" id="UP000236286">
    <property type="component" value="Unassembled WGS sequence"/>
</dbReference>
<feature type="region of interest" description="Disordered" evidence="1">
    <location>
        <begin position="1"/>
        <end position="40"/>
    </location>
</feature>
<dbReference type="RefSeq" id="WP_102845265.1">
    <property type="nucleotide sequence ID" value="NZ_PDZR01000033.1"/>
</dbReference>
<name>A0A2J7TCC0_METSI</name>
<dbReference type="EMBL" id="PDZR01000033">
    <property type="protein sequence ID" value="PNG24408.1"/>
    <property type="molecule type" value="Genomic_DNA"/>
</dbReference>
<evidence type="ECO:0000256" key="1">
    <source>
        <dbReference type="SAM" id="MobiDB-lite"/>
    </source>
</evidence>
<feature type="compositionally biased region" description="Low complexity" evidence="1">
    <location>
        <begin position="123"/>
        <end position="135"/>
    </location>
</feature>
<evidence type="ECO:0000313" key="3">
    <source>
        <dbReference type="Proteomes" id="UP000236286"/>
    </source>
</evidence>
<dbReference type="OrthoDB" id="8020326at2"/>
<feature type="compositionally biased region" description="Basic and acidic residues" evidence="1">
    <location>
        <begin position="138"/>
        <end position="149"/>
    </location>
</feature>
<comment type="caution">
    <text evidence="2">The sequence shown here is derived from an EMBL/GenBank/DDBJ whole genome shotgun (WGS) entry which is preliminary data.</text>
</comment>
<feature type="compositionally biased region" description="Basic residues" evidence="1">
    <location>
        <begin position="250"/>
        <end position="261"/>
    </location>
</feature>
<protein>
    <submittedName>
        <fullName evidence="2">Uncharacterized protein</fullName>
    </submittedName>
</protein>
<sequence>MKHSPKPFAVEIKKSRRAPALPLEPVAKQRADFSGPAQAPLEKDRVAFSPMSGDDFAVPAFLQTDKPAARPTVDSWSKEAEQLFGPKPVAETSPEPVEARARPRILQSLIPAENPSAAADEVAAATRSSGAGARTPRPRRESALDERANQQRGKPGRRAKGESDANTEAARKAASVASQGEVSLEAKREPKRRTPSASAALPAQRAPQVTPGRSFVKSPAESVKDNPEGPPRVSLARLGRDDAAALPRGQHWKRRLHPRAW</sequence>
<organism evidence="2 3">
    <name type="scientific">Methylocella silvestris</name>
    <dbReference type="NCBI Taxonomy" id="199596"/>
    <lineage>
        <taxon>Bacteria</taxon>
        <taxon>Pseudomonadati</taxon>
        <taxon>Pseudomonadota</taxon>
        <taxon>Alphaproteobacteria</taxon>
        <taxon>Hyphomicrobiales</taxon>
        <taxon>Beijerinckiaceae</taxon>
        <taxon>Methylocella</taxon>
    </lineage>
</organism>
<accession>A0A2J7TCC0</accession>
<feature type="region of interest" description="Disordered" evidence="1">
    <location>
        <begin position="67"/>
        <end position="261"/>
    </location>
</feature>
<dbReference type="AlphaFoldDB" id="A0A2J7TCC0"/>
<gene>
    <name evidence="2" type="ORF">CR492_18835</name>
</gene>
<evidence type="ECO:0000313" key="2">
    <source>
        <dbReference type="EMBL" id="PNG24408.1"/>
    </source>
</evidence>